<keyword evidence="13" id="KW-1185">Reference proteome</keyword>
<comment type="subcellular location">
    <subcellularLocation>
        <location evidence="1">Membrane</location>
        <topology evidence="1">Multi-pass membrane protein</topology>
    </subcellularLocation>
</comment>
<keyword evidence="8 10" id="KW-0472">Membrane</keyword>
<dbReference type="FunFam" id="3.40.50.300:FF:000913">
    <property type="entry name" value="ABC multidrug transporter SitT"/>
    <property type="match status" value="1"/>
</dbReference>
<dbReference type="GO" id="GO:0005524">
    <property type="term" value="F:ATP binding"/>
    <property type="evidence" value="ECO:0007669"/>
    <property type="project" value="UniProtKB-KW"/>
</dbReference>
<name>A0A915LEP4_MELJA</name>
<feature type="domain" description="ABC transmembrane type-1" evidence="12">
    <location>
        <begin position="3"/>
        <end position="226"/>
    </location>
</feature>
<dbReference type="InterPro" id="IPR027417">
    <property type="entry name" value="P-loop_NTPase"/>
</dbReference>
<proteinExistence type="inferred from homology"/>
<keyword evidence="3" id="KW-0813">Transport</keyword>
<dbReference type="Gene3D" id="3.40.50.300">
    <property type="entry name" value="P-loop containing nucleotide triphosphate hydrolases"/>
    <property type="match status" value="4"/>
</dbReference>
<dbReference type="InterPro" id="IPR003439">
    <property type="entry name" value="ABC_transporter-like_ATP-bd"/>
</dbReference>
<dbReference type="SUPFAM" id="SSF52540">
    <property type="entry name" value="P-loop containing nucleoside triphosphate hydrolases"/>
    <property type="match status" value="2"/>
</dbReference>
<feature type="transmembrane region" description="Helical" evidence="10">
    <location>
        <begin position="678"/>
        <end position="702"/>
    </location>
</feature>
<dbReference type="CDD" id="cd18577">
    <property type="entry name" value="ABC_6TM_Pgp_ABCB1_D1_like"/>
    <property type="match status" value="1"/>
</dbReference>
<evidence type="ECO:0000256" key="8">
    <source>
        <dbReference type="ARBA" id="ARBA00023136"/>
    </source>
</evidence>
<feature type="transmembrane region" description="Helical" evidence="10">
    <location>
        <begin position="160"/>
        <end position="186"/>
    </location>
</feature>
<feature type="domain" description="ABC transmembrane type-1" evidence="12">
    <location>
        <begin position="456"/>
        <end position="741"/>
    </location>
</feature>
<dbReference type="PROSITE" id="PS50893">
    <property type="entry name" value="ABC_TRANSPORTER_2"/>
    <property type="match status" value="1"/>
</dbReference>
<evidence type="ECO:0000256" key="10">
    <source>
        <dbReference type="SAM" id="Phobius"/>
    </source>
</evidence>
<dbReference type="InterPro" id="IPR011249">
    <property type="entry name" value="Metalloenz_LuxS/M16"/>
</dbReference>
<dbReference type="GO" id="GO:0005743">
    <property type="term" value="C:mitochondrial inner membrane"/>
    <property type="evidence" value="ECO:0007669"/>
    <property type="project" value="TreeGrafter"/>
</dbReference>
<dbReference type="Pfam" id="PF00005">
    <property type="entry name" value="ABC_tran"/>
    <property type="match status" value="1"/>
</dbReference>
<evidence type="ECO:0000259" key="11">
    <source>
        <dbReference type="PROSITE" id="PS50893"/>
    </source>
</evidence>
<comment type="similarity">
    <text evidence="2">Belongs to the ABC transporter superfamily. ABCB family. Multidrug resistance exporter (TC 3.A.1.201) subfamily.</text>
</comment>
<keyword evidence="4 10" id="KW-0812">Transmembrane</keyword>
<dbReference type="Gene3D" id="1.20.1560.10">
    <property type="entry name" value="ABC transporter type 1, transmembrane domain"/>
    <property type="match status" value="4"/>
</dbReference>
<feature type="transmembrane region" description="Helical" evidence="10">
    <location>
        <begin position="495"/>
        <end position="519"/>
    </location>
</feature>
<evidence type="ECO:0000256" key="2">
    <source>
        <dbReference type="ARBA" id="ARBA00007577"/>
    </source>
</evidence>
<dbReference type="GO" id="GO:0090374">
    <property type="term" value="P:oligopeptide export from mitochondrion"/>
    <property type="evidence" value="ECO:0007669"/>
    <property type="project" value="TreeGrafter"/>
</dbReference>
<dbReference type="PROSITE" id="PS50929">
    <property type="entry name" value="ABC_TM1F"/>
    <property type="match status" value="2"/>
</dbReference>
<evidence type="ECO:0000256" key="3">
    <source>
        <dbReference type="ARBA" id="ARBA00022448"/>
    </source>
</evidence>
<feature type="domain" description="ABC transporter" evidence="11">
    <location>
        <begin position="676"/>
        <end position="979"/>
    </location>
</feature>
<evidence type="ECO:0000313" key="13">
    <source>
        <dbReference type="Proteomes" id="UP000887561"/>
    </source>
</evidence>
<evidence type="ECO:0000256" key="4">
    <source>
        <dbReference type="ARBA" id="ARBA00022692"/>
    </source>
</evidence>
<dbReference type="InterPro" id="IPR011527">
    <property type="entry name" value="ABC1_TM_dom"/>
</dbReference>
<feature type="transmembrane region" description="Helical" evidence="10">
    <location>
        <begin position="198"/>
        <end position="218"/>
    </location>
</feature>
<evidence type="ECO:0000256" key="5">
    <source>
        <dbReference type="ARBA" id="ARBA00022741"/>
    </source>
</evidence>
<protein>
    <submittedName>
        <fullName evidence="14">p-glycoprotein</fullName>
    </submittedName>
</protein>
<feature type="transmembrane region" description="Helical" evidence="10">
    <location>
        <begin position="84"/>
        <end position="101"/>
    </location>
</feature>
<feature type="compositionally biased region" description="Low complexity" evidence="9">
    <location>
        <begin position="369"/>
        <end position="405"/>
    </location>
</feature>
<dbReference type="PANTHER" id="PTHR43394">
    <property type="entry name" value="ATP-DEPENDENT PERMEASE MDL1, MITOCHONDRIAL"/>
    <property type="match status" value="1"/>
</dbReference>
<feature type="transmembrane region" description="Helical" evidence="10">
    <location>
        <begin position="574"/>
        <end position="593"/>
    </location>
</feature>
<evidence type="ECO:0000259" key="12">
    <source>
        <dbReference type="PROSITE" id="PS50929"/>
    </source>
</evidence>
<evidence type="ECO:0000256" key="6">
    <source>
        <dbReference type="ARBA" id="ARBA00022840"/>
    </source>
</evidence>
<dbReference type="InterPro" id="IPR039421">
    <property type="entry name" value="Type_1_exporter"/>
</dbReference>
<keyword evidence="7 10" id="KW-1133">Transmembrane helix</keyword>
<evidence type="ECO:0000256" key="7">
    <source>
        <dbReference type="ARBA" id="ARBA00022989"/>
    </source>
</evidence>
<feature type="transmembrane region" description="Helical" evidence="10">
    <location>
        <begin position="454"/>
        <end position="483"/>
    </location>
</feature>
<dbReference type="CDD" id="cd18578">
    <property type="entry name" value="ABC_6TM_Pgp_ABCB1_D2_like"/>
    <property type="match status" value="1"/>
</dbReference>
<sequence length="1090" mass="121398">IACWEAVAERLVHRLRQNYLRAILRQDIAWFDTVQTGNLTARLSDDLERVREGLGDKASLFIQMFAAFISSFVVGFFYSWQMTVVMALFTPAIALTSAWMGRMTASRTQVEQDKYAIAGAIAEETLSSMRTIHSLNAEQQELERYEKALEDGRKTGLLKYLYMALGVGINNIIMYVSYAVAFWYASRLVLWDPDFDRGAVFTVFFAVMSGSTALGGAIPHLASITTAKGAARHVLRVINRVERDDGHILWEVKGAIRLQDVHFTYPSRKDVKAQEGRTTIIVAHRLSTIRDVDQILVFKEGRIVEVGTHTELYNQHGIFYEMVNQQQIHKREAERALGILEEDGSTTNENEQTDDTDHSPQTGGDAQPLLSSSRGSLRSLKGASSSASPRKSSQQIAPKSASSPSPLKGLRRRRTSDTSDVVQISQMQLEVEESEIKPSSIAKVFQFNKGNWSFAFLGLFGCTISGLVVPFFALVYAQIFAVFSEPPEKLERDSLFWSAMFIVLGFFAALGFFISANMLGRSGEALTKKLRLESFRNLLRQDIGFYDDERHNTGKLCTRFATDAPNVRYVFTRLMVVISSIVTLIGAIAIGFLNGWKLAIILLIIIPLIIASGYFEMQQQFGKKMRDTKLLEDAGKVASEAVENIRTVQGLNKQLVFHQKYCEQLVNPYLSNIKQVHVYGAVFAFSQSLIFFMYALAFWIGSIFVLDGSMTPTAVFRVFFAIAFCGQSVGQISSFIPDVVKARLAASLLFHLIEYPPQIDSLSEFGVRQNVKGHIQLRNVYFSYPSRPGVPVLRGLSLDLLDGIPIEDMNIHKLRSQVCIVSQEPILFDCSIRDNILYGLPDQKKISHEKIVNACTSANAHNFIIGLPDGYDTRVGEKGIQLSGGQKQRIAIARALIRDPAVLLLDEATSALDTENEKVVQKALETAREGRTCLIIAHRLSTVQNSDVIAVIDEGKVVELGTHNELLSRDGIYKTLCLASGTNATTDQDNTTYTLTTAGYAGFLKTLPIFLDHLLSPLLTDSQYLTEVHHIDGSGADSGVVYSEMQDLENDMEIIVDRKRKQLFYPSNSSYAVSAGGRLEELRTQCSAER</sequence>
<keyword evidence="6" id="KW-0067">ATP-binding</keyword>
<dbReference type="Pfam" id="PF00664">
    <property type="entry name" value="ABC_membrane"/>
    <property type="match status" value="2"/>
</dbReference>
<accession>A0A915LEP4</accession>
<feature type="transmembrane region" description="Helical" evidence="10">
    <location>
        <begin position="599"/>
        <end position="617"/>
    </location>
</feature>
<reference evidence="14" key="1">
    <citation type="submission" date="2022-11" db="UniProtKB">
        <authorList>
            <consortium name="WormBaseParasite"/>
        </authorList>
    </citation>
    <scope>IDENTIFICATION</scope>
</reference>
<dbReference type="WBParaSite" id="scaffold11179_cov195.g15364">
    <property type="protein sequence ID" value="scaffold11179_cov195.g15364"/>
    <property type="gene ID" value="scaffold11179_cov195.g15364"/>
</dbReference>
<dbReference type="InterPro" id="IPR017871">
    <property type="entry name" value="ABC_transporter-like_CS"/>
</dbReference>
<dbReference type="GO" id="GO:0016887">
    <property type="term" value="F:ATP hydrolysis activity"/>
    <property type="evidence" value="ECO:0007669"/>
    <property type="project" value="InterPro"/>
</dbReference>
<dbReference type="Proteomes" id="UP000887561">
    <property type="component" value="Unplaced"/>
</dbReference>
<feature type="transmembrane region" description="Helical" evidence="10">
    <location>
        <begin position="58"/>
        <end position="78"/>
    </location>
</feature>
<dbReference type="FunFam" id="1.20.1560.10:FF:000009">
    <property type="entry name" value="ABC transporter B family member 1"/>
    <property type="match status" value="1"/>
</dbReference>
<evidence type="ECO:0000256" key="1">
    <source>
        <dbReference type="ARBA" id="ARBA00004141"/>
    </source>
</evidence>
<feature type="region of interest" description="Disordered" evidence="9">
    <location>
        <begin position="342"/>
        <end position="419"/>
    </location>
</feature>
<dbReference type="AlphaFoldDB" id="A0A915LEP4"/>
<dbReference type="PANTHER" id="PTHR43394:SF1">
    <property type="entry name" value="ATP-BINDING CASSETTE SUB-FAMILY B MEMBER 10, MITOCHONDRIAL"/>
    <property type="match status" value="1"/>
</dbReference>
<keyword evidence="5" id="KW-0547">Nucleotide-binding</keyword>
<evidence type="ECO:0000313" key="14">
    <source>
        <dbReference type="WBParaSite" id="scaffold11179_cov195.g15364"/>
    </source>
</evidence>
<dbReference type="InterPro" id="IPR036640">
    <property type="entry name" value="ABC1_TM_sf"/>
</dbReference>
<dbReference type="SUPFAM" id="SSF90123">
    <property type="entry name" value="ABC transporter transmembrane region"/>
    <property type="match status" value="2"/>
</dbReference>
<organism evidence="13 14">
    <name type="scientific">Meloidogyne javanica</name>
    <name type="common">Root-knot nematode worm</name>
    <dbReference type="NCBI Taxonomy" id="6303"/>
    <lineage>
        <taxon>Eukaryota</taxon>
        <taxon>Metazoa</taxon>
        <taxon>Ecdysozoa</taxon>
        <taxon>Nematoda</taxon>
        <taxon>Chromadorea</taxon>
        <taxon>Rhabditida</taxon>
        <taxon>Tylenchina</taxon>
        <taxon>Tylenchomorpha</taxon>
        <taxon>Tylenchoidea</taxon>
        <taxon>Meloidogynidae</taxon>
        <taxon>Meloidogyninae</taxon>
        <taxon>Meloidogyne</taxon>
        <taxon>Meloidogyne incognita group</taxon>
    </lineage>
</organism>
<evidence type="ECO:0000256" key="9">
    <source>
        <dbReference type="SAM" id="MobiDB-lite"/>
    </source>
</evidence>
<dbReference type="GO" id="GO:0046872">
    <property type="term" value="F:metal ion binding"/>
    <property type="evidence" value="ECO:0007669"/>
    <property type="project" value="InterPro"/>
</dbReference>
<dbReference type="PROSITE" id="PS00211">
    <property type="entry name" value="ABC_TRANSPORTER_1"/>
    <property type="match status" value="1"/>
</dbReference>
<dbReference type="SUPFAM" id="SSF63411">
    <property type="entry name" value="LuxS/MPP-like metallohydrolase"/>
    <property type="match status" value="1"/>
</dbReference>
<dbReference type="GO" id="GO:0015421">
    <property type="term" value="F:ABC-type oligopeptide transporter activity"/>
    <property type="evidence" value="ECO:0007669"/>
    <property type="project" value="TreeGrafter"/>
</dbReference>